<protein>
    <recommendedName>
        <fullName evidence="3">Baseplate protein J-like domain-containing protein</fullName>
    </recommendedName>
</protein>
<evidence type="ECO:0000313" key="2">
    <source>
        <dbReference type="Proteomes" id="UP001596191"/>
    </source>
</evidence>
<comment type="caution">
    <text evidence="1">The sequence shown here is derived from an EMBL/GenBank/DDBJ whole genome shotgun (WGS) entry which is preliminary data.</text>
</comment>
<evidence type="ECO:0008006" key="3">
    <source>
        <dbReference type="Google" id="ProtNLM"/>
    </source>
</evidence>
<name>A0ABW1TQ20_9LACO</name>
<dbReference type="Proteomes" id="UP001596191">
    <property type="component" value="Unassembled WGS sequence"/>
</dbReference>
<organism evidence="1 2">
    <name type="scientific">Levilactobacillus tangyuanensis</name>
    <dbReference type="NCBI Taxonomy" id="2486021"/>
    <lineage>
        <taxon>Bacteria</taxon>
        <taxon>Bacillati</taxon>
        <taxon>Bacillota</taxon>
        <taxon>Bacilli</taxon>
        <taxon>Lactobacillales</taxon>
        <taxon>Lactobacillaceae</taxon>
        <taxon>Levilactobacillus</taxon>
    </lineage>
</organism>
<dbReference type="RefSeq" id="WP_125642792.1">
    <property type="nucleotide sequence ID" value="NZ_JBHSSJ010000012.1"/>
</dbReference>
<dbReference type="EMBL" id="JBHSSJ010000012">
    <property type="protein sequence ID" value="MFC6275594.1"/>
    <property type="molecule type" value="Genomic_DNA"/>
</dbReference>
<proteinExistence type="predicted"/>
<gene>
    <name evidence="1" type="ORF">ACFQET_08720</name>
</gene>
<keyword evidence="2" id="KW-1185">Reference proteome</keyword>
<reference evidence="2" key="1">
    <citation type="journal article" date="2019" name="Int. J. Syst. Evol. Microbiol.">
        <title>The Global Catalogue of Microorganisms (GCM) 10K type strain sequencing project: providing services to taxonomists for standard genome sequencing and annotation.</title>
        <authorList>
            <consortium name="The Broad Institute Genomics Platform"/>
            <consortium name="The Broad Institute Genome Sequencing Center for Infectious Disease"/>
            <person name="Wu L."/>
            <person name="Ma J."/>
        </authorList>
    </citation>
    <scope>NUCLEOTIDE SEQUENCE [LARGE SCALE GENOMIC DNA]</scope>
    <source>
        <strain evidence="2">CCM 8907</strain>
    </source>
</reference>
<accession>A0ABW1TQ20</accession>
<evidence type="ECO:0000313" key="1">
    <source>
        <dbReference type="EMBL" id="MFC6275594.1"/>
    </source>
</evidence>
<sequence>MTTKSEFQLYHEDEVLSVPTNRINTAPGSPTERMMKVFDKFLFDDIKDVEEMERVTSLDNMAGGQLDDYGDDWKLPRLGKPDDVYRFLLKLRSTNRTSQGTFNEVIRIIAATFDVDPHDFQVSNDYKINEDGTTTGKPFQVSVWNLPLDDVKHPEIVQTFIEELQNALLMGVTLSKVTFVTSLLANVSIATALTTMNLVELTSDVDTHTTERILTNSTYIRATQQITTNYEIESEEVDHG</sequence>